<reference evidence="2" key="1">
    <citation type="submission" date="2018-05" db="EMBL/GenBank/DDBJ databases">
        <authorList>
            <person name="Lanie J.A."/>
            <person name="Ng W.-L."/>
            <person name="Kazmierczak K.M."/>
            <person name="Andrzejewski T.M."/>
            <person name="Davidsen T.M."/>
            <person name="Wayne K.J."/>
            <person name="Tettelin H."/>
            <person name="Glass J.I."/>
            <person name="Rusch D."/>
            <person name="Podicherti R."/>
            <person name="Tsui H.-C.T."/>
            <person name="Winkler M.E."/>
        </authorList>
    </citation>
    <scope>NUCLEOTIDE SEQUENCE</scope>
</reference>
<protein>
    <recommendedName>
        <fullName evidence="3">DUF2232 domain-containing protein</fullName>
    </recommendedName>
</protein>
<gene>
    <name evidence="2" type="ORF">METZ01_LOCUS394156</name>
</gene>
<organism evidence="2">
    <name type="scientific">marine metagenome</name>
    <dbReference type="NCBI Taxonomy" id="408172"/>
    <lineage>
        <taxon>unclassified sequences</taxon>
        <taxon>metagenomes</taxon>
        <taxon>ecological metagenomes</taxon>
    </lineage>
</organism>
<keyword evidence="1" id="KW-1133">Transmembrane helix</keyword>
<feature type="non-terminal residue" evidence="2">
    <location>
        <position position="89"/>
    </location>
</feature>
<dbReference type="InterPro" id="IPR018710">
    <property type="entry name" value="DUF2232"/>
</dbReference>
<name>A0A382V487_9ZZZZ</name>
<dbReference type="EMBL" id="UINC01149062">
    <property type="protein sequence ID" value="SVD41302.1"/>
    <property type="molecule type" value="Genomic_DNA"/>
</dbReference>
<dbReference type="AlphaFoldDB" id="A0A382V487"/>
<keyword evidence="1" id="KW-0812">Transmembrane</keyword>
<dbReference type="Pfam" id="PF09991">
    <property type="entry name" value="DUF2232"/>
    <property type="match status" value="1"/>
</dbReference>
<evidence type="ECO:0008006" key="3">
    <source>
        <dbReference type="Google" id="ProtNLM"/>
    </source>
</evidence>
<proteinExistence type="predicted"/>
<sequence>MAEPSRLKNLLLPVILVFILFFALMVFPPLGALIGVLSPFPLVFIYLQRGRQVGMALIALVFVVLLLLVGANQAMLFLAEYALMALLLG</sequence>
<accession>A0A382V487</accession>
<keyword evidence="1" id="KW-0472">Membrane</keyword>
<evidence type="ECO:0000313" key="2">
    <source>
        <dbReference type="EMBL" id="SVD41302.1"/>
    </source>
</evidence>
<feature type="transmembrane region" description="Helical" evidence="1">
    <location>
        <begin position="54"/>
        <end position="79"/>
    </location>
</feature>
<evidence type="ECO:0000256" key="1">
    <source>
        <dbReference type="SAM" id="Phobius"/>
    </source>
</evidence>